<comment type="caution">
    <text evidence="1">The sequence shown here is derived from an EMBL/GenBank/DDBJ whole genome shotgun (WGS) entry which is preliminary data.</text>
</comment>
<name>A0ABR2NWM9_9ROSI</name>
<gene>
    <name evidence="1" type="ORF">V6N11_063205</name>
</gene>
<sequence>MSGNGGVIQNEEGSWILRWGRVSLMSFIRFFLDRDWEVLFQLRHKNVNHVADLLARVGHVEGQNSKIYVVVPARALPLVQADANGIHAKTCVVLHTSMGD</sequence>
<evidence type="ECO:0000313" key="1">
    <source>
        <dbReference type="EMBL" id="KAK8980605.1"/>
    </source>
</evidence>
<evidence type="ECO:0000313" key="2">
    <source>
        <dbReference type="Proteomes" id="UP001396334"/>
    </source>
</evidence>
<keyword evidence="2" id="KW-1185">Reference proteome</keyword>
<organism evidence="1 2">
    <name type="scientific">Hibiscus sabdariffa</name>
    <name type="common">roselle</name>
    <dbReference type="NCBI Taxonomy" id="183260"/>
    <lineage>
        <taxon>Eukaryota</taxon>
        <taxon>Viridiplantae</taxon>
        <taxon>Streptophyta</taxon>
        <taxon>Embryophyta</taxon>
        <taxon>Tracheophyta</taxon>
        <taxon>Spermatophyta</taxon>
        <taxon>Magnoliopsida</taxon>
        <taxon>eudicotyledons</taxon>
        <taxon>Gunneridae</taxon>
        <taxon>Pentapetalae</taxon>
        <taxon>rosids</taxon>
        <taxon>malvids</taxon>
        <taxon>Malvales</taxon>
        <taxon>Malvaceae</taxon>
        <taxon>Malvoideae</taxon>
        <taxon>Hibiscus</taxon>
    </lineage>
</organism>
<dbReference type="EMBL" id="JBBPBN010000093">
    <property type="protein sequence ID" value="KAK8980605.1"/>
    <property type="molecule type" value="Genomic_DNA"/>
</dbReference>
<evidence type="ECO:0008006" key="3">
    <source>
        <dbReference type="Google" id="ProtNLM"/>
    </source>
</evidence>
<reference evidence="1 2" key="1">
    <citation type="journal article" date="2024" name="G3 (Bethesda)">
        <title>Genome assembly of Hibiscus sabdariffa L. provides insights into metabolisms of medicinal natural products.</title>
        <authorList>
            <person name="Kim T."/>
        </authorList>
    </citation>
    <scope>NUCLEOTIDE SEQUENCE [LARGE SCALE GENOMIC DNA]</scope>
    <source>
        <strain evidence="1">TK-2024</strain>
        <tissue evidence="1">Old leaves</tissue>
    </source>
</reference>
<proteinExistence type="predicted"/>
<accession>A0ABR2NWM9</accession>
<protein>
    <recommendedName>
        <fullName evidence="3">RNase H type-1 domain-containing protein</fullName>
    </recommendedName>
</protein>
<dbReference type="Proteomes" id="UP001396334">
    <property type="component" value="Unassembled WGS sequence"/>
</dbReference>